<evidence type="ECO:0000259" key="8">
    <source>
        <dbReference type="Pfam" id="PF02608"/>
    </source>
</evidence>
<accession>A0A1G8Z6T1</accession>
<dbReference type="PANTHER" id="PTHR34296:SF2">
    <property type="entry name" value="ABC TRANSPORTER GUANOSINE-BINDING PROTEIN NUPN"/>
    <property type="match status" value="1"/>
</dbReference>
<keyword evidence="4 7" id="KW-0732">Signal</keyword>
<name>A0A1G8Z6T1_9FIRM</name>
<evidence type="ECO:0000256" key="6">
    <source>
        <dbReference type="ARBA" id="ARBA00023288"/>
    </source>
</evidence>
<keyword evidence="5" id="KW-0472">Membrane</keyword>
<evidence type="ECO:0000256" key="3">
    <source>
        <dbReference type="ARBA" id="ARBA00022475"/>
    </source>
</evidence>
<dbReference type="AlphaFoldDB" id="A0A1G8Z6T1"/>
<evidence type="ECO:0000256" key="1">
    <source>
        <dbReference type="ARBA" id="ARBA00004193"/>
    </source>
</evidence>
<dbReference type="Proteomes" id="UP000198718">
    <property type="component" value="Unassembled WGS sequence"/>
</dbReference>
<dbReference type="SUPFAM" id="SSF53822">
    <property type="entry name" value="Periplasmic binding protein-like I"/>
    <property type="match status" value="1"/>
</dbReference>
<dbReference type="EMBL" id="FNFP01000001">
    <property type="protein sequence ID" value="SDK10776.1"/>
    <property type="molecule type" value="Genomic_DNA"/>
</dbReference>
<dbReference type="GO" id="GO:0005886">
    <property type="term" value="C:plasma membrane"/>
    <property type="evidence" value="ECO:0007669"/>
    <property type="project" value="UniProtKB-SubCell"/>
</dbReference>
<evidence type="ECO:0000256" key="4">
    <source>
        <dbReference type="ARBA" id="ARBA00022729"/>
    </source>
</evidence>
<reference evidence="9 10" key="1">
    <citation type="submission" date="2016-10" db="EMBL/GenBank/DDBJ databases">
        <authorList>
            <person name="de Groot N.N."/>
        </authorList>
    </citation>
    <scope>NUCLEOTIDE SEQUENCE [LARGE SCALE GENOMIC DNA]</scope>
    <source>
        <strain evidence="9 10">DSM 18346</strain>
    </source>
</reference>
<organism evidence="9 10">
    <name type="scientific">Natronincola ferrireducens</name>
    <dbReference type="NCBI Taxonomy" id="393762"/>
    <lineage>
        <taxon>Bacteria</taxon>
        <taxon>Bacillati</taxon>
        <taxon>Bacillota</taxon>
        <taxon>Clostridia</taxon>
        <taxon>Peptostreptococcales</taxon>
        <taxon>Natronincolaceae</taxon>
        <taxon>Natronincola</taxon>
    </lineage>
</organism>
<evidence type="ECO:0000313" key="10">
    <source>
        <dbReference type="Proteomes" id="UP000198718"/>
    </source>
</evidence>
<dbReference type="STRING" id="393762.SAMN05660472_00756"/>
<feature type="signal peptide" evidence="7">
    <location>
        <begin position="1"/>
        <end position="21"/>
    </location>
</feature>
<dbReference type="CDD" id="cd06304">
    <property type="entry name" value="PBP1_BmpA_Med_PnrA-like"/>
    <property type="match status" value="1"/>
</dbReference>
<keyword evidence="10" id="KW-1185">Reference proteome</keyword>
<feature type="domain" description="ABC transporter substrate-binding protein PnrA-like" evidence="8">
    <location>
        <begin position="35"/>
        <end position="317"/>
    </location>
</feature>
<gene>
    <name evidence="9" type="ORF">SAMN05660472_00756</name>
</gene>
<keyword evidence="6" id="KW-0449">Lipoprotein</keyword>
<dbReference type="Gene3D" id="3.40.50.2300">
    <property type="match status" value="2"/>
</dbReference>
<dbReference type="OrthoDB" id="9769871at2"/>
<evidence type="ECO:0000256" key="5">
    <source>
        <dbReference type="ARBA" id="ARBA00023136"/>
    </source>
</evidence>
<dbReference type="InterPro" id="IPR028082">
    <property type="entry name" value="Peripla_BP_I"/>
</dbReference>
<comment type="subcellular location">
    <subcellularLocation>
        <location evidence="1">Cell membrane</location>
        <topology evidence="1">Lipid-anchor</topology>
    </subcellularLocation>
</comment>
<dbReference type="PANTHER" id="PTHR34296">
    <property type="entry name" value="TRANSCRIPTIONAL ACTIVATOR PROTEIN MED"/>
    <property type="match status" value="1"/>
</dbReference>
<protein>
    <submittedName>
        <fullName evidence="9">Basic membrane protein A</fullName>
    </submittedName>
</protein>
<evidence type="ECO:0000256" key="2">
    <source>
        <dbReference type="ARBA" id="ARBA00008610"/>
    </source>
</evidence>
<sequence>MKKIIIVLLCMALLFTGCAQSNDVSKDDGTEDTLKVALLLSGPANDQGWNASALEGLIAAEQEMGIEIAYMENVELVDTESAYRDYAAQGFDLIIGHGFQFGEPAVRVAESFPNTYFMATEANAQSENTASYVMKCEQGGYLMGVLSSSMSKTGKIGVVGGFEQPSIVKEVEAFKVGAKSVNPDIEVFEIYISSFTDVTAGKAAASSMIDQGADVLYHVANQAGTGVIKAAEENGLLACGNAYDQSSIAPETIMASTLYNMPEVILQAVTQVKEGTFGGGVYHLGMADNVVDITEFNSFEDKIPTEVKELIKSLKSQITDGSLEVPLIETPTK</sequence>
<dbReference type="PROSITE" id="PS51257">
    <property type="entry name" value="PROKAR_LIPOPROTEIN"/>
    <property type="match status" value="1"/>
</dbReference>
<feature type="chain" id="PRO_5011455668" evidence="7">
    <location>
        <begin position="22"/>
        <end position="333"/>
    </location>
</feature>
<evidence type="ECO:0000256" key="7">
    <source>
        <dbReference type="SAM" id="SignalP"/>
    </source>
</evidence>
<dbReference type="InterPro" id="IPR003760">
    <property type="entry name" value="PnrA-like"/>
</dbReference>
<evidence type="ECO:0000313" key="9">
    <source>
        <dbReference type="EMBL" id="SDK10776.1"/>
    </source>
</evidence>
<dbReference type="InterPro" id="IPR050957">
    <property type="entry name" value="BMP_lipoprotein"/>
</dbReference>
<proteinExistence type="inferred from homology"/>
<comment type="similarity">
    <text evidence="2">Belongs to the BMP lipoprotein family.</text>
</comment>
<dbReference type="Pfam" id="PF02608">
    <property type="entry name" value="Bmp"/>
    <property type="match status" value="1"/>
</dbReference>
<keyword evidence="3" id="KW-1003">Cell membrane</keyword>